<dbReference type="GO" id="GO:0005634">
    <property type="term" value="C:nucleus"/>
    <property type="evidence" value="ECO:0007669"/>
    <property type="project" value="TreeGrafter"/>
</dbReference>
<dbReference type="FunFam" id="3.40.50.11980:FF:000001">
    <property type="entry name" value="ZC3H12A isoform 1"/>
    <property type="match status" value="1"/>
</dbReference>
<dbReference type="PANTHER" id="PTHR12876:SF35">
    <property type="entry name" value="LD08718P-RELATED"/>
    <property type="match status" value="1"/>
</dbReference>
<dbReference type="EMBL" id="CH902619">
    <property type="protein sequence ID" value="EDV36507.2"/>
    <property type="molecule type" value="Genomic_DNA"/>
</dbReference>
<dbReference type="InParanoid" id="B3MEA1"/>
<dbReference type="OrthoDB" id="392925at2759"/>
<feature type="compositionally biased region" description="Polar residues" evidence="1">
    <location>
        <begin position="49"/>
        <end position="65"/>
    </location>
</feature>
<dbReference type="AlphaFoldDB" id="B3MEA1"/>
<dbReference type="Proteomes" id="UP000007801">
    <property type="component" value="Unassembled WGS sequence"/>
</dbReference>
<evidence type="ECO:0000313" key="3">
    <source>
        <dbReference type="EMBL" id="EDV36507.2"/>
    </source>
</evidence>
<dbReference type="KEGG" id="dan:6495839"/>
<dbReference type="InterPro" id="IPR051101">
    <property type="entry name" value="ZC3H12/N4BP1_RNase_Reg"/>
</dbReference>
<protein>
    <recommendedName>
        <fullName evidence="2">RNase NYN domain-containing protein</fullName>
    </recommendedName>
</protein>
<dbReference type="Pfam" id="PF11977">
    <property type="entry name" value="RNase_Zc3h12a"/>
    <property type="match status" value="1"/>
</dbReference>
<dbReference type="GO" id="GO:0003729">
    <property type="term" value="F:mRNA binding"/>
    <property type="evidence" value="ECO:0007669"/>
    <property type="project" value="TreeGrafter"/>
</dbReference>
<organism evidence="3 4">
    <name type="scientific">Drosophila ananassae</name>
    <name type="common">Fruit fly</name>
    <dbReference type="NCBI Taxonomy" id="7217"/>
    <lineage>
        <taxon>Eukaryota</taxon>
        <taxon>Metazoa</taxon>
        <taxon>Ecdysozoa</taxon>
        <taxon>Arthropoda</taxon>
        <taxon>Hexapoda</taxon>
        <taxon>Insecta</taxon>
        <taxon>Pterygota</taxon>
        <taxon>Neoptera</taxon>
        <taxon>Endopterygota</taxon>
        <taxon>Diptera</taxon>
        <taxon>Brachycera</taxon>
        <taxon>Muscomorpha</taxon>
        <taxon>Ephydroidea</taxon>
        <taxon>Drosophilidae</taxon>
        <taxon>Drosophila</taxon>
        <taxon>Sophophora</taxon>
    </lineage>
</organism>
<dbReference type="GO" id="GO:0036464">
    <property type="term" value="C:cytoplasmic ribonucleoprotein granule"/>
    <property type="evidence" value="ECO:0007669"/>
    <property type="project" value="TreeGrafter"/>
</dbReference>
<dbReference type="eggNOG" id="KOG3777">
    <property type="taxonomic scope" value="Eukaryota"/>
</dbReference>
<name>B3MEA1_DROAN</name>
<dbReference type="GO" id="GO:0004521">
    <property type="term" value="F:RNA endonuclease activity"/>
    <property type="evidence" value="ECO:0007669"/>
    <property type="project" value="TreeGrafter"/>
</dbReference>
<feature type="compositionally biased region" description="Basic residues" evidence="1">
    <location>
        <begin position="1"/>
        <end position="24"/>
    </location>
</feature>
<evidence type="ECO:0000259" key="2">
    <source>
        <dbReference type="Pfam" id="PF11977"/>
    </source>
</evidence>
<dbReference type="HOGENOM" id="CLU_654842_0_0_1"/>
<sequence>MKNKRNKAEKKNKNKKKLWHKKGKASITATRILRQLTENEDAANPPIAGTSTTTQPTMSAQSSNGVKKHKNKKNPKRLQKKKNGKVDFNREMVSKLLSSIKKKYQVQNSRTRKKLNFRKESPAKESSLPLPKFYKTKGTQNQLGNDTVEDGEIVEEILSSDDDCVLIDDSNASIDIEDEKPSTSEQMLKDLKYVEDKCREASLRLKNKTNNNVVYSPKSHVDTKEEIDSSCIILDDSSDGLPDPKKKAKDANHAVIDVDEAIVVEDFIPLSSDKKNEKTTAKKRKCSNNTTPPNKVRCRMNDSLFTTSEKKKLGDYNSNTYNPATQESDTFAAPKSDKRAIIIDGSNVAFAHGRSNIFSCEGIKICIDYFDKMGHNVKAVIPLFRRNATKSSNPDLLNQLHKDGKIVFTPCKNIPGQMSISYDDRFILQLAYEMNAAVVSNDNYRDLIDENPAFKKIVESRVLGYSWCDNIFILPKDPYGRWGPTLTEILKC</sequence>
<dbReference type="CDD" id="cd18719">
    <property type="entry name" value="PIN_Zc3h12a-N4BP1-like"/>
    <property type="match status" value="1"/>
</dbReference>
<accession>B3MEA1</accession>
<dbReference type="PANTHER" id="PTHR12876">
    <property type="entry name" value="N4BP1-RELATED"/>
    <property type="match status" value="1"/>
</dbReference>
<gene>
    <name evidence="3" type="primary">Dana\GF12995</name>
    <name evidence="3" type="synonym">dana_GLEANR_13011</name>
    <name evidence="3" type="ORF">GF12995</name>
</gene>
<dbReference type="Gene3D" id="3.40.50.11980">
    <property type="match status" value="1"/>
</dbReference>
<reference evidence="3 4" key="1">
    <citation type="journal article" date="2007" name="Nature">
        <title>Evolution of genes and genomes on the Drosophila phylogeny.</title>
        <authorList>
            <consortium name="Drosophila 12 Genomes Consortium"/>
            <person name="Clark A.G."/>
            <person name="Eisen M.B."/>
            <person name="Smith D.R."/>
            <person name="Bergman C.M."/>
            <person name="Oliver B."/>
            <person name="Markow T.A."/>
            <person name="Kaufman T.C."/>
            <person name="Kellis M."/>
            <person name="Gelbart W."/>
            <person name="Iyer V.N."/>
            <person name="Pollard D.A."/>
            <person name="Sackton T.B."/>
            <person name="Larracuente A.M."/>
            <person name="Singh N.D."/>
            <person name="Abad J.P."/>
            <person name="Abt D.N."/>
            <person name="Adryan B."/>
            <person name="Aguade M."/>
            <person name="Akashi H."/>
            <person name="Anderson W.W."/>
            <person name="Aquadro C.F."/>
            <person name="Ardell D.H."/>
            <person name="Arguello R."/>
            <person name="Artieri C.G."/>
            <person name="Barbash D.A."/>
            <person name="Barker D."/>
            <person name="Barsanti P."/>
            <person name="Batterham P."/>
            <person name="Batzoglou S."/>
            <person name="Begun D."/>
            <person name="Bhutkar A."/>
            <person name="Blanco E."/>
            <person name="Bosak S.A."/>
            <person name="Bradley R.K."/>
            <person name="Brand A.D."/>
            <person name="Brent M.R."/>
            <person name="Brooks A.N."/>
            <person name="Brown R.H."/>
            <person name="Butlin R.K."/>
            <person name="Caggese C."/>
            <person name="Calvi B.R."/>
            <person name="Bernardo de Carvalho A."/>
            <person name="Caspi A."/>
            <person name="Castrezana S."/>
            <person name="Celniker S.E."/>
            <person name="Chang J.L."/>
            <person name="Chapple C."/>
            <person name="Chatterji S."/>
            <person name="Chinwalla A."/>
            <person name="Civetta A."/>
            <person name="Clifton S.W."/>
            <person name="Comeron J.M."/>
            <person name="Costello J.C."/>
            <person name="Coyne J.A."/>
            <person name="Daub J."/>
            <person name="David R.G."/>
            <person name="Delcher A.L."/>
            <person name="Delehaunty K."/>
            <person name="Do C.B."/>
            <person name="Ebling H."/>
            <person name="Edwards K."/>
            <person name="Eickbush T."/>
            <person name="Evans J.D."/>
            <person name="Filipski A."/>
            <person name="Findeiss S."/>
            <person name="Freyhult E."/>
            <person name="Fulton L."/>
            <person name="Fulton R."/>
            <person name="Garcia A.C."/>
            <person name="Gardiner A."/>
            <person name="Garfield D.A."/>
            <person name="Garvin B.E."/>
            <person name="Gibson G."/>
            <person name="Gilbert D."/>
            <person name="Gnerre S."/>
            <person name="Godfrey J."/>
            <person name="Good R."/>
            <person name="Gotea V."/>
            <person name="Gravely B."/>
            <person name="Greenberg A.J."/>
            <person name="Griffiths-Jones S."/>
            <person name="Gross S."/>
            <person name="Guigo R."/>
            <person name="Gustafson E.A."/>
            <person name="Haerty W."/>
            <person name="Hahn M.W."/>
            <person name="Halligan D.L."/>
            <person name="Halpern A.L."/>
            <person name="Halter G.M."/>
            <person name="Han M.V."/>
            <person name="Heger A."/>
            <person name="Hillier L."/>
            <person name="Hinrichs A.S."/>
            <person name="Holmes I."/>
            <person name="Hoskins R.A."/>
            <person name="Hubisz M.J."/>
            <person name="Hultmark D."/>
            <person name="Huntley M.A."/>
            <person name="Jaffe D.B."/>
            <person name="Jagadeeshan S."/>
            <person name="Jeck W.R."/>
            <person name="Johnson J."/>
            <person name="Jones C.D."/>
            <person name="Jordan W.C."/>
            <person name="Karpen G.H."/>
            <person name="Kataoka E."/>
            <person name="Keightley P.D."/>
            <person name="Kheradpour P."/>
            <person name="Kirkness E.F."/>
            <person name="Koerich L.B."/>
            <person name="Kristiansen K."/>
            <person name="Kudrna D."/>
            <person name="Kulathinal R.J."/>
            <person name="Kumar S."/>
            <person name="Kwok R."/>
            <person name="Lander E."/>
            <person name="Langley C.H."/>
            <person name="Lapoint R."/>
            <person name="Lazzaro B.P."/>
            <person name="Lee S.J."/>
            <person name="Levesque L."/>
            <person name="Li R."/>
            <person name="Lin C.F."/>
            <person name="Lin M.F."/>
            <person name="Lindblad-Toh K."/>
            <person name="Llopart A."/>
            <person name="Long M."/>
            <person name="Low L."/>
            <person name="Lozovsky E."/>
            <person name="Lu J."/>
            <person name="Luo M."/>
            <person name="Machado C.A."/>
            <person name="Makalowski W."/>
            <person name="Marzo M."/>
            <person name="Matsuda M."/>
            <person name="Matzkin L."/>
            <person name="McAllister B."/>
            <person name="McBride C.S."/>
            <person name="McKernan B."/>
            <person name="McKernan K."/>
            <person name="Mendez-Lago M."/>
            <person name="Minx P."/>
            <person name="Mollenhauer M.U."/>
            <person name="Montooth K."/>
            <person name="Mount S.M."/>
            <person name="Mu X."/>
            <person name="Myers E."/>
            <person name="Negre B."/>
            <person name="Newfeld S."/>
            <person name="Nielsen R."/>
            <person name="Noor M.A."/>
            <person name="O'Grady P."/>
            <person name="Pachter L."/>
            <person name="Papaceit M."/>
            <person name="Parisi M.J."/>
            <person name="Parisi M."/>
            <person name="Parts L."/>
            <person name="Pedersen J.S."/>
            <person name="Pesole G."/>
            <person name="Phillippy A.M."/>
            <person name="Ponting C.P."/>
            <person name="Pop M."/>
            <person name="Porcelli D."/>
            <person name="Powell J.R."/>
            <person name="Prohaska S."/>
            <person name="Pruitt K."/>
            <person name="Puig M."/>
            <person name="Quesneville H."/>
            <person name="Ram K.R."/>
            <person name="Rand D."/>
            <person name="Rasmussen M.D."/>
            <person name="Reed L.K."/>
            <person name="Reenan R."/>
            <person name="Reily A."/>
            <person name="Remington K.A."/>
            <person name="Rieger T.T."/>
            <person name="Ritchie M.G."/>
            <person name="Robin C."/>
            <person name="Rogers Y.H."/>
            <person name="Rohde C."/>
            <person name="Rozas J."/>
            <person name="Rubenfield M.J."/>
            <person name="Ruiz A."/>
            <person name="Russo S."/>
            <person name="Salzberg S.L."/>
            <person name="Sanchez-Gracia A."/>
            <person name="Saranga D.J."/>
            <person name="Sato H."/>
            <person name="Schaeffer S.W."/>
            <person name="Schatz M.C."/>
            <person name="Schlenke T."/>
            <person name="Schwartz R."/>
            <person name="Segarra C."/>
            <person name="Singh R.S."/>
            <person name="Sirot L."/>
            <person name="Sirota M."/>
            <person name="Sisneros N.B."/>
            <person name="Smith C.D."/>
            <person name="Smith T.F."/>
            <person name="Spieth J."/>
            <person name="Stage D.E."/>
            <person name="Stark A."/>
            <person name="Stephan W."/>
            <person name="Strausberg R.L."/>
            <person name="Strempel S."/>
            <person name="Sturgill D."/>
            <person name="Sutton G."/>
            <person name="Sutton G.G."/>
            <person name="Tao W."/>
            <person name="Teichmann S."/>
            <person name="Tobari Y.N."/>
            <person name="Tomimura Y."/>
            <person name="Tsolas J.M."/>
            <person name="Valente V.L."/>
            <person name="Venter E."/>
            <person name="Venter J.C."/>
            <person name="Vicario S."/>
            <person name="Vieira F.G."/>
            <person name="Vilella A.J."/>
            <person name="Villasante A."/>
            <person name="Walenz B."/>
            <person name="Wang J."/>
            <person name="Wasserman M."/>
            <person name="Watts T."/>
            <person name="Wilson D."/>
            <person name="Wilson R.K."/>
            <person name="Wing R.A."/>
            <person name="Wolfner M.F."/>
            <person name="Wong A."/>
            <person name="Wong G.K."/>
            <person name="Wu C.I."/>
            <person name="Wu G."/>
            <person name="Yamamoto D."/>
            <person name="Yang H.P."/>
            <person name="Yang S.P."/>
            <person name="Yorke J.A."/>
            <person name="Yoshida K."/>
            <person name="Zdobnov E."/>
            <person name="Zhang P."/>
            <person name="Zhang Y."/>
            <person name="Zimin A.V."/>
            <person name="Baldwin J."/>
            <person name="Abdouelleil A."/>
            <person name="Abdulkadir J."/>
            <person name="Abebe A."/>
            <person name="Abera B."/>
            <person name="Abreu J."/>
            <person name="Acer S.C."/>
            <person name="Aftuck L."/>
            <person name="Alexander A."/>
            <person name="An P."/>
            <person name="Anderson E."/>
            <person name="Anderson S."/>
            <person name="Arachi H."/>
            <person name="Azer M."/>
            <person name="Bachantsang P."/>
            <person name="Barry A."/>
            <person name="Bayul T."/>
            <person name="Berlin A."/>
            <person name="Bessette D."/>
            <person name="Bloom T."/>
            <person name="Blye J."/>
            <person name="Boguslavskiy L."/>
            <person name="Bonnet C."/>
            <person name="Boukhgalter B."/>
            <person name="Bourzgui I."/>
            <person name="Brown A."/>
            <person name="Cahill P."/>
            <person name="Channer S."/>
            <person name="Cheshatsang Y."/>
            <person name="Chuda L."/>
            <person name="Citroen M."/>
            <person name="Collymore A."/>
            <person name="Cooke P."/>
            <person name="Costello M."/>
            <person name="D'Aco K."/>
            <person name="Daza R."/>
            <person name="De Haan G."/>
            <person name="DeGray S."/>
            <person name="DeMaso C."/>
            <person name="Dhargay N."/>
            <person name="Dooley K."/>
            <person name="Dooley E."/>
            <person name="Doricent M."/>
            <person name="Dorje P."/>
            <person name="Dorjee K."/>
            <person name="Dupes A."/>
            <person name="Elong R."/>
            <person name="Falk J."/>
            <person name="Farina A."/>
            <person name="Faro S."/>
            <person name="Ferguson D."/>
            <person name="Fisher S."/>
            <person name="Foley C.D."/>
            <person name="Franke A."/>
            <person name="Friedrich D."/>
            <person name="Gadbois L."/>
            <person name="Gearin G."/>
            <person name="Gearin C.R."/>
            <person name="Giannoukos G."/>
            <person name="Goode T."/>
            <person name="Graham J."/>
            <person name="Grandbois E."/>
            <person name="Grewal S."/>
            <person name="Gyaltsen K."/>
            <person name="Hafez N."/>
            <person name="Hagos B."/>
            <person name="Hall J."/>
            <person name="Henson C."/>
            <person name="Hollinger A."/>
            <person name="Honan T."/>
            <person name="Huard M.D."/>
            <person name="Hughes L."/>
            <person name="Hurhula B."/>
            <person name="Husby M.E."/>
            <person name="Kamat A."/>
            <person name="Kanga B."/>
            <person name="Kashin S."/>
            <person name="Khazanovich D."/>
            <person name="Kisner P."/>
            <person name="Lance K."/>
            <person name="Lara M."/>
            <person name="Lee W."/>
            <person name="Lennon N."/>
            <person name="Letendre F."/>
            <person name="LeVine R."/>
            <person name="Lipovsky A."/>
            <person name="Liu X."/>
            <person name="Liu J."/>
            <person name="Liu S."/>
            <person name="Lokyitsang T."/>
            <person name="Lokyitsang Y."/>
            <person name="Lubonja R."/>
            <person name="Lui A."/>
            <person name="MacDonald P."/>
            <person name="Magnisalis V."/>
            <person name="Maru K."/>
            <person name="Matthews C."/>
            <person name="McCusker W."/>
            <person name="McDonough S."/>
            <person name="Mehta T."/>
            <person name="Meldrim J."/>
            <person name="Meneus L."/>
            <person name="Mihai O."/>
            <person name="Mihalev A."/>
            <person name="Mihova T."/>
            <person name="Mittelman R."/>
            <person name="Mlenga V."/>
            <person name="Montmayeur A."/>
            <person name="Mulrain L."/>
            <person name="Navidi A."/>
            <person name="Naylor J."/>
            <person name="Negash T."/>
            <person name="Nguyen T."/>
            <person name="Nguyen N."/>
            <person name="Nicol R."/>
            <person name="Norbu C."/>
            <person name="Norbu N."/>
            <person name="Novod N."/>
            <person name="O'Neill B."/>
            <person name="Osman S."/>
            <person name="Markiewicz E."/>
            <person name="Oyono O.L."/>
            <person name="Patti C."/>
            <person name="Phunkhang P."/>
            <person name="Pierre F."/>
            <person name="Priest M."/>
            <person name="Raghuraman S."/>
            <person name="Rege F."/>
            <person name="Reyes R."/>
            <person name="Rise C."/>
            <person name="Rogov P."/>
            <person name="Ross K."/>
            <person name="Ryan E."/>
            <person name="Settipalli S."/>
            <person name="Shea T."/>
            <person name="Sherpa N."/>
            <person name="Shi L."/>
            <person name="Shih D."/>
            <person name="Sparrow T."/>
            <person name="Spaulding J."/>
            <person name="Stalker J."/>
            <person name="Stange-Thomann N."/>
            <person name="Stavropoulos S."/>
            <person name="Stone C."/>
            <person name="Strader C."/>
            <person name="Tesfaye S."/>
            <person name="Thomson T."/>
            <person name="Thoulutsang Y."/>
            <person name="Thoulutsang D."/>
            <person name="Topham K."/>
            <person name="Topping I."/>
            <person name="Tsamla T."/>
            <person name="Vassiliev H."/>
            <person name="Vo A."/>
            <person name="Wangchuk T."/>
            <person name="Wangdi T."/>
            <person name="Weiand M."/>
            <person name="Wilkinson J."/>
            <person name="Wilson A."/>
            <person name="Yadav S."/>
            <person name="Young G."/>
            <person name="Yu Q."/>
            <person name="Zembek L."/>
            <person name="Zhong D."/>
            <person name="Zimmer A."/>
            <person name="Zwirko Z."/>
            <person name="Jaffe D.B."/>
            <person name="Alvarez P."/>
            <person name="Brockman W."/>
            <person name="Butler J."/>
            <person name="Chin C."/>
            <person name="Gnerre S."/>
            <person name="Grabherr M."/>
            <person name="Kleber M."/>
            <person name="Mauceli E."/>
            <person name="MacCallum I."/>
        </authorList>
    </citation>
    <scope>NUCLEOTIDE SEQUENCE [LARGE SCALE GENOMIC DNA]</scope>
    <source>
        <strain evidence="4">Tucson 14024-0371.13</strain>
    </source>
</reference>
<dbReference type="FunCoup" id="B3MEA1">
    <property type="interactions" value="56"/>
</dbReference>
<proteinExistence type="predicted"/>
<feature type="region of interest" description="Disordered" evidence="1">
    <location>
        <begin position="1"/>
        <end position="90"/>
    </location>
</feature>
<evidence type="ECO:0000313" key="4">
    <source>
        <dbReference type="Proteomes" id="UP000007801"/>
    </source>
</evidence>
<keyword evidence="4" id="KW-1185">Reference proteome</keyword>
<dbReference type="GeneID" id="6495839"/>
<feature type="region of interest" description="Disordered" evidence="1">
    <location>
        <begin position="118"/>
        <end position="145"/>
    </location>
</feature>
<feature type="domain" description="RNase NYN" evidence="2">
    <location>
        <begin position="338"/>
        <end position="487"/>
    </location>
</feature>
<evidence type="ECO:0000256" key="1">
    <source>
        <dbReference type="SAM" id="MobiDB-lite"/>
    </source>
</evidence>
<dbReference type="InterPro" id="IPR021869">
    <property type="entry name" value="RNase_Zc3h12_NYN"/>
</dbReference>
<feature type="compositionally biased region" description="Basic residues" evidence="1">
    <location>
        <begin position="66"/>
        <end position="83"/>
    </location>
</feature>
<dbReference type="SMR" id="B3MEA1"/>